<feature type="region of interest" description="Disordered" evidence="1">
    <location>
        <begin position="282"/>
        <end position="304"/>
    </location>
</feature>
<dbReference type="AlphaFoldDB" id="A0A286UNB2"/>
<feature type="compositionally biased region" description="Low complexity" evidence="1">
    <location>
        <begin position="103"/>
        <end position="125"/>
    </location>
</feature>
<sequence>MDRSFDRSHSPIPPPCPSPQLKMKPLPIPPTYSRRPSLSSPSSSREQLPQKRVKSSAPDTSSESLVNSLKDVIVSGNTPPRRYSDFDIQKSCPSSYKDRQPRSANLSQSFPSSSSSSQLPAISSPRSRKHRRSDSISNAQTAIPSSSFLPECGSPAVKARSRSRSPIHRRFPCETPPPVPPLPDLKNECNARSFLSRKLPPIRIPELGLGLDEKFRSPLSPLHLGSNLRRKNRESKDMAINSFLNMDPEKAPRRLSKEGSRPLSERICIRPSHSLPDIKAAKRRGNSLVSSRNIRLGTPQQVVH</sequence>
<dbReference type="Proteomes" id="UP000217199">
    <property type="component" value="Unassembled WGS sequence"/>
</dbReference>
<feature type="region of interest" description="Disordered" evidence="1">
    <location>
        <begin position="1"/>
        <end position="185"/>
    </location>
</feature>
<gene>
    <name evidence="2" type="ORF">PNOK_0358200</name>
</gene>
<feature type="compositionally biased region" description="Polar residues" evidence="1">
    <location>
        <begin position="135"/>
        <end position="148"/>
    </location>
</feature>
<feature type="compositionally biased region" description="Pro residues" evidence="1">
    <location>
        <begin position="174"/>
        <end position="183"/>
    </location>
</feature>
<dbReference type="InParanoid" id="A0A286UNB2"/>
<comment type="caution">
    <text evidence="2">The sequence shown here is derived from an EMBL/GenBank/DDBJ whole genome shotgun (WGS) entry which is preliminary data.</text>
</comment>
<accession>A0A286UNB2</accession>
<keyword evidence="3" id="KW-1185">Reference proteome</keyword>
<dbReference type="OrthoDB" id="3269774at2759"/>
<name>A0A286UNB2_9AGAM</name>
<proteinExistence type="predicted"/>
<evidence type="ECO:0000313" key="2">
    <source>
        <dbReference type="EMBL" id="PAV20955.1"/>
    </source>
</evidence>
<dbReference type="EMBL" id="NBII01000003">
    <property type="protein sequence ID" value="PAV20955.1"/>
    <property type="molecule type" value="Genomic_DNA"/>
</dbReference>
<organism evidence="2 3">
    <name type="scientific">Pyrrhoderma noxium</name>
    <dbReference type="NCBI Taxonomy" id="2282107"/>
    <lineage>
        <taxon>Eukaryota</taxon>
        <taxon>Fungi</taxon>
        <taxon>Dikarya</taxon>
        <taxon>Basidiomycota</taxon>
        <taxon>Agaricomycotina</taxon>
        <taxon>Agaricomycetes</taxon>
        <taxon>Hymenochaetales</taxon>
        <taxon>Hymenochaetaceae</taxon>
        <taxon>Pyrrhoderma</taxon>
    </lineage>
</organism>
<feature type="compositionally biased region" description="Low complexity" evidence="1">
    <location>
        <begin position="33"/>
        <end position="45"/>
    </location>
</feature>
<evidence type="ECO:0000256" key="1">
    <source>
        <dbReference type="SAM" id="MobiDB-lite"/>
    </source>
</evidence>
<feature type="compositionally biased region" description="Polar residues" evidence="1">
    <location>
        <begin position="57"/>
        <end position="67"/>
    </location>
</feature>
<reference evidence="2 3" key="1">
    <citation type="journal article" date="2017" name="Mol. Ecol.">
        <title>Comparative and population genomic landscape of Phellinus noxius: A hypervariable fungus causing root rot in trees.</title>
        <authorList>
            <person name="Chung C.L."/>
            <person name="Lee T.J."/>
            <person name="Akiba M."/>
            <person name="Lee H.H."/>
            <person name="Kuo T.H."/>
            <person name="Liu D."/>
            <person name="Ke H.M."/>
            <person name="Yokoi T."/>
            <person name="Roa M.B."/>
            <person name="Lu M.J."/>
            <person name="Chang Y.Y."/>
            <person name="Ann P.J."/>
            <person name="Tsai J.N."/>
            <person name="Chen C.Y."/>
            <person name="Tzean S.S."/>
            <person name="Ota Y."/>
            <person name="Hattori T."/>
            <person name="Sahashi N."/>
            <person name="Liou R.F."/>
            <person name="Kikuchi T."/>
            <person name="Tsai I.J."/>
        </authorList>
    </citation>
    <scope>NUCLEOTIDE SEQUENCE [LARGE SCALE GENOMIC DNA]</scope>
    <source>
        <strain evidence="2 3">FFPRI411160</strain>
    </source>
</reference>
<protein>
    <submittedName>
        <fullName evidence="2">Uncharacterized protein</fullName>
    </submittedName>
</protein>
<feature type="compositionally biased region" description="Polar residues" evidence="1">
    <location>
        <begin position="287"/>
        <end position="304"/>
    </location>
</feature>
<feature type="compositionally biased region" description="Basic residues" evidence="1">
    <location>
        <begin position="159"/>
        <end position="170"/>
    </location>
</feature>
<evidence type="ECO:0000313" key="3">
    <source>
        <dbReference type="Proteomes" id="UP000217199"/>
    </source>
</evidence>